<evidence type="ECO:0000256" key="4">
    <source>
        <dbReference type="ARBA" id="ARBA00022692"/>
    </source>
</evidence>
<keyword evidence="9 10" id="KW-0998">Cell outer membrane</keyword>
<keyword evidence="15" id="KW-1185">Reference proteome</keyword>
<dbReference type="AlphaFoldDB" id="A0AAE3EXM3"/>
<evidence type="ECO:0000256" key="8">
    <source>
        <dbReference type="ARBA" id="ARBA00023170"/>
    </source>
</evidence>
<dbReference type="InterPro" id="IPR036942">
    <property type="entry name" value="Beta-barrel_TonB_sf"/>
</dbReference>
<dbReference type="RefSeq" id="WP_317903136.1">
    <property type="nucleotide sequence ID" value="NZ_JAIRBC010000023.1"/>
</dbReference>
<name>A0AAE3EXM3_9FLAO</name>
<dbReference type="Pfam" id="PF13715">
    <property type="entry name" value="CarbopepD_reg_2"/>
    <property type="match status" value="1"/>
</dbReference>
<dbReference type="InterPro" id="IPR012910">
    <property type="entry name" value="Plug_dom"/>
</dbReference>
<dbReference type="GO" id="GO:0015344">
    <property type="term" value="F:siderophore uptake transmembrane transporter activity"/>
    <property type="evidence" value="ECO:0007669"/>
    <property type="project" value="TreeGrafter"/>
</dbReference>
<proteinExistence type="inferred from homology"/>
<feature type="domain" description="TonB-dependent receptor-like beta-barrel" evidence="12">
    <location>
        <begin position="231"/>
        <end position="707"/>
    </location>
</feature>
<organism evidence="14 15">
    <name type="scientific">Cerina litoralis</name>
    <dbReference type="NCBI Taxonomy" id="2874477"/>
    <lineage>
        <taxon>Bacteria</taxon>
        <taxon>Pseudomonadati</taxon>
        <taxon>Bacteroidota</taxon>
        <taxon>Flavobacteriia</taxon>
        <taxon>Flavobacteriales</taxon>
        <taxon>Flavobacteriaceae</taxon>
        <taxon>Cerina</taxon>
    </lineage>
</organism>
<evidence type="ECO:0000259" key="12">
    <source>
        <dbReference type="Pfam" id="PF00593"/>
    </source>
</evidence>
<gene>
    <name evidence="14" type="ORF">K8352_14640</name>
</gene>
<comment type="caution">
    <text evidence="14">The sequence shown here is derived from an EMBL/GenBank/DDBJ whole genome shotgun (WGS) entry which is preliminary data.</text>
</comment>
<keyword evidence="6 11" id="KW-0798">TonB box</keyword>
<accession>A0AAE3EXM3</accession>
<dbReference type="Gene3D" id="2.40.170.20">
    <property type="entry name" value="TonB-dependent receptor, beta-barrel domain"/>
    <property type="match status" value="1"/>
</dbReference>
<evidence type="ECO:0000313" key="15">
    <source>
        <dbReference type="Proteomes" id="UP001200642"/>
    </source>
</evidence>
<comment type="similarity">
    <text evidence="10 11">Belongs to the TonB-dependent receptor family.</text>
</comment>
<dbReference type="PROSITE" id="PS52016">
    <property type="entry name" value="TONB_DEPENDENT_REC_3"/>
    <property type="match status" value="1"/>
</dbReference>
<comment type="subcellular location">
    <subcellularLocation>
        <location evidence="1 10">Cell outer membrane</location>
        <topology evidence="1 10">Multi-pass membrane protein</topology>
    </subcellularLocation>
</comment>
<sequence>MQRILFFISLFAISHLSYSQNSLSGTIKATDDHAPLEGVSVYFPKLEKGGVTDANGIFYIKNIPLGNYQIVASYIGFQTISKSIVIDKGDNKLNFDLAPSAIEMDEVIVSTPFHKLQRDNVMKVEHVKVAQLKAAGNMTLAQGITDIPGVSSVSTGMGIGKPVIRGLSSNRVLVYTQGVRLENQQFGDEHGLGLSDAGIESVEVIKGPASLLYGSDAMGGVLYLNPEKFALSNTTKGDINLDYYSNTDGLSGNVGFKTSLDKFKFLVRASGDSHVDYKTGDNDRVTNSRFGEYDIKTGIGYQTTDLKSEIRYNYNKSVLGIPDSIGEQTTRRSPDLPFQPIENHILSSKTNIFFENSSLEATLGYTFNNRKELEDSKDEPALHMNLATFSYNLQYHMSKWGRWETIAAIQGMHQNNKNYGEELLIPDATTNDIGAMATSHLHLSEKNDLQFGLRYDHRGISAGPNGEIGSENYISELNRNFNSFNAAAGYKIDITQKLLARINLATGFRAPNLAELTSNGVHEGTNRFEIGNPDLTNERNLQTDISLEYKNQHIEWYINGFYNKINDYIYLQPNGDNVENTPVYVYNQQNANLYGGELGFHLHPHPLDWLHWESNFQTVMGKLTDGDYLPLIPANNISNTLRVEFDNRDKSLESCYAFATFHTTFAQRHVGNFETKSNGYNLLNIGLGGSLDIYKQPIDIHLSGNNLLNTTYISHLSRLKSDGIPNIGRNINLGVSIPL</sequence>
<dbReference type="InterPro" id="IPR037066">
    <property type="entry name" value="Plug_dom_sf"/>
</dbReference>
<dbReference type="EMBL" id="JAIRBC010000023">
    <property type="protein sequence ID" value="MCG2461994.1"/>
    <property type="molecule type" value="Genomic_DNA"/>
</dbReference>
<keyword evidence="4 10" id="KW-0812">Transmembrane</keyword>
<dbReference type="Gene3D" id="2.170.130.10">
    <property type="entry name" value="TonB-dependent receptor, plug domain"/>
    <property type="match status" value="1"/>
</dbReference>
<dbReference type="Pfam" id="PF00593">
    <property type="entry name" value="TonB_dep_Rec_b-barrel"/>
    <property type="match status" value="1"/>
</dbReference>
<dbReference type="PANTHER" id="PTHR30069">
    <property type="entry name" value="TONB-DEPENDENT OUTER MEMBRANE RECEPTOR"/>
    <property type="match status" value="1"/>
</dbReference>
<dbReference type="InterPro" id="IPR008969">
    <property type="entry name" value="CarboxyPept-like_regulatory"/>
</dbReference>
<keyword evidence="3 10" id="KW-1134">Transmembrane beta strand</keyword>
<dbReference type="PANTHER" id="PTHR30069:SF29">
    <property type="entry name" value="HEMOGLOBIN AND HEMOGLOBIN-HAPTOGLOBIN-BINDING PROTEIN 1-RELATED"/>
    <property type="match status" value="1"/>
</dbReference>
<dbReference type="InterPro" id="IPR039426">
    <property type="entry name" value="TonB-dep_rcpt-like"/>
</dbReference>
<protein>
    <submittedName>
        <fullName evidence="14">TonB-dependent receptor</fullName>
    </submittedName>
</protein>
<evidence type="ECO:0000256" key="7">
    <source>
        <dbReference type="ARBA" id="ARBA00023136"/>
    </source>
</evidence>
<keyword evidence="5" id="KW-0732">Signal</keyword>
<evidence type="ECO:0000259" key="13">
    <source>
        <dbReference type="Pfam" id="PF07715"/>
    </source>
</evidence>
<evidence type="ECO:0000256" key="9">
    <source>
        <dbReference type="ARBA" id="ARBA00023237"/>
    </source>
</evidence>
<evidence type="ECO:0000256" key="3">
    <source>
        <dbReference type="ARBA" id="ARBA00022452"/>
    </source>
</evidence>
<evidence type="ECO:0000256" key="5">
    <source>
        <dbReference type="ARBA" id="ARBA00022729"/>
    </source>
</evidence>
<evidence type="ECO:0000256" key="11">
    <source>
        <dbReference type="RuleBase" id="RU003357"/>
    </source>
</evidence>
<evidence type="ECO:0000256" key="1">
    <source>
        <dbReference type="ARBA" id="ARBA00004571"/>
    </source>
</evidence>
<keyword evidence="8 14" id="KW-0675">Receptor</keyword>
<evidence type="ECO:0000313" key="14">
    <source>
        <dbReference type="EMBL" id="MCG2461994.1"/>
    </source>
</evidence>
<dbReference type="InterPro" id="IPR000531">
    <property type="entry name" value="Beta-barrel_TonB"/>
</dbReference>
<dbReference type="Pfam" id="PF07715">
    <property type="entry name" value="Plug"/>
    <property type="match status" value="1"/>
</dbReference>
<keyword evidence="7 10" id="KW-0472">Membrane</keyword>
<evidence type="ECO:0000256" key="2">
    <source>
        <dbReference type="ARBA" id="ARBA00022448"/>
    </source>
</evidence>
<feature type="domain" description="TonB-dependent receptor plug" evidence="13">
    <location>
        <begin position="118"/>
        <end position="221"/>
    </location>
</feature>
<dbReference type="Gene3D" id="2.60.40.1120">
    <property type="entry name" value="Carboxypeptidase-like, regulatory domain"/>
    <property type="match status" value="1"/>
</dbReference>
<reference evidence="14" key="1">
    <citation type="submission" date="2023-02" db="EMBL/GenBank/DDBJ databases">
        <title>Genome of Flavobacteriaceae gen. nov. sp. strain F89.</title>
        <authorList>
            <person name="Wang Y."/>
        </authorList>
    </citation>
    <scope>NUCLEOTIDE SEQUENCE</scope>
    <source>
        <strain evidence="14">F89</strain>
    </source>
</reference>
<keyword evidence="2 10" id="KW-0813">Transport</keyword>
<dbReference type="GO" id="GO:0044718">
    <property type="term" value="P:siderophore transmembrane transport"/>
    <property type="evidence" value="ECO:0007669"/>
    <property type="project" value="TreeGrafter"/>
</dbReference>
<dbReference type="GO" id="GO:0009279">
    <property type="term" value="C:cell outer membrane"/>
    <property type="evidence" value="ECO:0007669"/>
    <property type="project" value="UniProtKB-SubCell"/>
</dbReference>
<dbReference type="Proteomes" id="UP001200642">
    <property type="component" value="Unassembled WGS sequence"/>
</dbReference>
<evidence type="ECO:0000256" key="6">
    <source>
        <dbReference type="ARBA" id="ARBA00023077"/>
    </source>
</evidence>
<dbReference type="SUPFAM" id="SSF49464">
    <property type="entry name" value="Carboxypeptidase regulatory domain-like"/>
    <property type="match status" value="1"/>
</dbReference>
<dbReference type="SUPFAM" id="SSF56935">
    <property type="entry name" value="Porins"/>
    <property type="match status" value="1"/>
</dbReference>
<evidence type="ECO:0000256" key="10">
    <source>
        <dbReference type="PROSITE-ProRule" id="PRU01360"/>
    </source>
</evidence>